<name>A0A3M4Q8Q6_9PSED</name>
<feature type="domain" description="Tyr recombinase" evidence="5">
    <location>
        <begin position="259"/>
        <end position="436"/>
    </location>
</feature>
<dbReference type="Pfam" id="PF13356">
    <property type="entry name" value="Arm-DNA-bind_3"/>
    <property type="match status" value="1"/>
</dbReference>
<dbReference type="Gene3D" id="1.10.443.10">
    <property type="entry name" value="Intergrase catalytic core"/>
    <property type="match status" value="1"/>
</dbReference>
<protein>
    <recommendedName>
        <fullName evidence="5">Tyr recombinase domain-containing protein</fullName>
    </recommendedName>
</protein>
<dbReference type="Proteomes" id="UP000277179">
    <property type="component" value="Unassembled WGS sequence"/>
</dbReference>
<organism evidence="6 7">
    <name type="scientific">Pseudomonas salomonii</name>
    <dbReference type="NCBI Taxonomy" id="191391"/>
    <lineage>
        <taxon>Bacteria</taxon>
        <taxon>Pseudomonadati</taxon>
        <taxon>Pseudomonadota</taxon>
        <taxon>Gammaproteobacteria</taxon>
        <taxon>Pseudomonadales</taxon>
        <taxon>Pseudomonadaceae</taxon>
        <taxon>Pseudomonas</taxon>
    </lineage>
</organism>
<evidence type="ECO:0000256" key="4">
    <source>
        <dbReference type="ARBA" id="ARBA00023172"/>
    </source>
</evidence>
<dbReference type="InterPro" id="IPR050808">
    <property type="entry name" value="Phage_Integrase"/>
</dbReference>
<dbReference type="PANTHER" id="PTHR30629">
    <property type="entry name" value="PROPHAGE INTEGRASE"/>
    <property type="match status" value="1"/>
</dbReference>
<dbReference type="GO" id="GO:0003677">
    <property type="term" value="F:DNA binding"/>
    <property type="evidence" value="ECO:0007669"/>
    <property type="project" value="UniProtKB-KW"/>
</dbReference>
<dbReference type="InterPro" id="IPR011010">
    <property type="entry name" value="DNA_brk_join_enz"/>
</dbReference>
<dbReference type="Gene3D" id="1.10.150.130">
    <property type="match status" value="1"/>
</dbReference>
<evidence type="ECO:0000256" key="2">
    <source>
        <dbReference type="ARBA" id="ARBA00022908"/>
    </source>
</evidence>
<dbReference type="InterPro" id="IPR002104">
    <property type="entry name" value="Integrase_catalytic"/>
</dbReference>
<evidence type="ECO:0000313" key="6">
    <source>
        <dbReference type="EMBL" id="RMQ86855.1"/>
    </source>
</evidence>
<dbReference type="InterPro" id="IPR025166">
    <property type="entry name" value="Integrase_DNA_bind_dom"/>
</dbReference>
<dbReference type="InterPro" id="IPR038488">
    <property type="entry name" value="Integrase_DNA-bd_sf"/>
</dbReference>
<comment type="similarity">
    <text evidence="1">Belongs to the 'phage' integrase family.</text>
</comment>
<dbReference type="Pfam" id="PF00589">
    <property type="entry name" value="Phage_integrase"/>
    <property type="match status" value="1"/>
</dbReference>
<dbReference type="EMBL" id="RBRL01000264">
    <property type="protein sequence ID" value="RMQ86855.1"/>
    <property type="molecule type" value="Genomic_DNA"/>
</dbReference>
<dbReference type="NCBIfam" id="NF007246">
    <property type="entry name" value="PRK09692.1"/>
    <property type="match status" value="1"/>
</dbReference>
<dbReference type="Pfam" id="PF22022">
    <property type="entry name" value="Phage_int_M"/>
    <property type="match status" value="1"/>
</dbReference>
<dbReference type="PANTHER" id="PTHR30629:SF6">
    <property type="entry name" value="PROPHAGE INTEGRASE INTA-RELATED"/>
    <property type="match status" value="1"/>
</dbReference>
<reference evidence="6 7" key="1">
    <citation type="submission" date="2018-08" db="EMBL/GenBank/DDBJ databases">
        <title>Recombination of ecologically and evolutionarily significant loci maintains genetic cohesion in the Pseudomonas syringae species complex.</title>
        <authorList>
            <person name="Dillon M."/>
            <person name="Thakur S."/>
            <person name="Almeida R.N.D."/>
            <person name="Weir B.S."/>
            <person name="Guttman D.S."/>
        </authorList>
    </citation>
    <scope>NUCLEOTIDE SEQUENCE [LARGE SCALE GENOMIC DNA]</scope>
    <source>
        <strain evidence="6 7">ICMP 11288</strain>
    </source>
</reference>
<dbReference type="GO" id="GO:0015074">
    <property type="term" value="P:DNA integration"/>
    <property type="evidence" value="ECO:0007669"/>
    <property type="project" value="UniProtKB-KW"/>
</dbReference>
<proteinExistence type="inferred from homology"/>
<dbReference type="InterPro" id="IPR053876">
    <property type="entry name" value="Phage_int_M"/>
</dbReference>
<dbReference type="InterPro" id="IPR013762">
    <property type="entry name" value="Integrase-like_cat_sf"/>
</dbReference>
<gene>
    <name evidence="6" type="ORF">ALP97_02909</name>
</gene>
<dbReference type="AlphaFoldDB" id="A0A3M4Q8Q6"/>
<keyword evidence="2" id="KW-0229">DNA integration</keyword>
<accession>A0A3M4Q8Q6</accession>
<evidence type="ECO:0000313" key="7">
    <source>
        <dbReference type="Proteomes" id="UP000277179"/>
    </source>
</evidence>
<dbReference type="PROSITE" id="PS51898">
    <property type="entry name" value="TYR_RECOMBINASE"/>
    <property type="match status" value="1"/>
</dbReference>
<dbReference type="CDD" id="cd00801">
    <property type="entry name" value="INT_P4_C"/>
    <property type="match status" value="1"/>
</dbReference>
<keyword evidence="3" id="KW-0238">DNA-binding</keyword>
<evidence type="ECO:0000256" key="1">
    <source>
        <dbReference type="ARBA" id="ARBA00008857"/>
    </source>
</evidence>
<dbReference type="GO" id="GO:0006310">
    <property type="term" value="P:DNA recombination"/>
    <property type="evidence" value="ECO:0007669"/>
    <property type="project" value="UniProtKB-KW"/>
</dbReference>
<evidence type="ECO:0000259" key="5">
    <source>
        <dbReference type="PROSITE" id="PS51898"/>
    </source>
</evidence>
<dbReference type="InterPro" id="IPR010998">
    <property type="entry name" value="Integrase_recombinase_N"/>
</dbReference>
<dbReference type="Gene3D" id="3.30.160.390">
    <property type="entry name" value="Integrase, DNA-binding domain"/>
    <property type="match status" value="1"/>
</dbReference>
<dbReference type="SUPFAM" id="SSF56349">
    <property type="entry name" value="DNA breaking-rejoining enzymes"/>
    <property type="match status" value="1"/>
</dbReference>
<sequence length="468" mass="53593">MPEIQQNQGFKRYWALERFFEFQPLGYSKWYSKPSGAIFWNTKTVSEVALMPAPALRLSDRQLKAVKAKDKDYVLSDGDGLQLRVRSNGSMLWNFNYREPVTKNRINMGLGTYPELSLANARKKVVEARELLAQGIDPKVQRNAQDEAKRAETEHTFENVATAWFELKKDSVTPAYAEDIWRSLTLHVFPDLKTTPLSKITAPIVIELLRPIEAKGSLETVKRLGQRLNEIMTYGVNSGLIFANPLSGIRAVFKKPKKQNMAALRPDELSELMIEIANASIKRITRCLIEWQLHTMTRPAEAATARWVDIDFEKRIWTIPPERMKKRRPHTIPLTEQALALLETLKPHSGHREYVFPADRNPRTHANSQTANMALKRMGFQDRLVSHGMRSMASTILNEHGWDPELIEVALAHVDKDEVRSAYNRADYIERRRPMMAWWSEHIQKAATGSLSATAINDTRNCNVVPIR</sequence>
<keyword evidence="4" id="KW-0233">DNA recombination</keyword>
<evidence type="ECO:0000256" key="3">
    <source>
        <dbReference type="ARBA" id="ARBA00023125"/>
    </source>
</evidence>
<comment type="caution">
    <text evidence="6">The sequence shown here is derived from an EMBL/GenBank/DDBJ whole genome shotgun (WGS) entry which is preliminary data.</text>
</comment>